<gene>
    <name evidence="2" type="ORF">RDB_LOCUS57</name>
</gene>
<evidence type="ECO:0000313" key="2">
    <source>
        <dbReference type="EMBL" id="CAE6335236.1"/>
    </source>
</evidence>
<reference evidence="2" key="1">
    <citation type="submission" date="2021-01" db="EMBL/GenBank/DDBJ databases">
        <authorList>
            <person name="Kaushik A."/>
        </authorList>
    </citation>
    <scope>NUCLEOTIDE SEQUENCE</scope>
    <source>
        <strain evidence="2">AG1-1C</strain>
    </source>
</reference>
<accession>A0A8H2ZWJ2</accession>
<name>A0A8H2ZWJ2_9AGAM</name>
<comment type="caution">
    <text evidence="2">The sequence shown here is derived from an EMBL/GenBank/DDBJ whole genome shotgun (WGS) entry which is preliminary data.</text>
</comment>
<proteinExistence type="predicted"/>
<sequence length="660" mass="72101">MFSPALVSQHSTTITTGLPGSTTLFKQHFIDMLERKVIAYYCSGHGYGHATRVSAFTTHLLELGTCFEVHIVSSAPAHIFSDCLKASEHCHYRYAEVDPVVVQPLAYRVDRDKSIRVLERFLSQRDTKIAQELEWLGKIGACCVLSDSAFLACAAANAASLPCALVTNFTFDSVYSYLGTQFIDESPSSESSSHHDHAAAASELPPDVPIPESVLAPLVDQIVKDYRCADLLLRLPGAIPLPSFSPNHPLPAPNWVDPETCRFKSEVSNTLLQPAETLPLYPSIPFPTGQSKPVSRQIRQAPLLVRHPTPDIDRTQLLDYIGVPRSLHAYKVLIVSFGGQVIKRPTGTRTPSRTPSPNYSPPGSTISLQTPTPPPRPRHHRHTSSVVSVVSLTASNVANDPEQLHAALASPARIATPSHIYVPGAPPASNPSSPMLSTTRSNPTGPVFASFFTPPTPGSEFSGPPAPGAFVEIKPHKDIHLTVPYSLLTPDDSAENSPIDDDLDVPKLIPDGWIAIVCGVSKNWGEEDLPERFFVAPKDVYMPDVTAMGDVLLGKLGYGTCAECVDSCTPFVYVPRALFVEEHGLRMLMETAGTGVELPRERYEAGDWASAIEEAWALGAERKISRRLLGARGDARRRRQGQEMAREFEAWLSLWTQPRH</sequence>
<protein>
    <recommendedName>
        <fullName evidence="4">L-arabinokinase</fullName>
    </recommendedName>
</protein>
<dbReference type="PANTHER" id="PTHR38134">
    <property type="entry name" value="SLR1395 PROTEIN"/>
    <property type="match status" value="1"/>
</dbReference>
<dbReference type="Proteomes" id="UP000663846">
    <property type="component" value="Unassembled WGS sequence"/>
</dbReference>
<evidence type="ECO:0000313" key="3">
    <source>
        <dbReference type="Proteomes" id="UP000663846"/>
    </source>
</evidence>
<dbReference type="InterPro" id="IPR053205">
    <property type="entry name" value="GHMP_kinase_L-arabinokinase"/>
</dbReference>
<dbReference type="Gene3D" id="3.40.50.2000">
    <property type="entry name" value="Glycogen Phosphorylase B"/>
    <property type="match status" value="1"/>
</dbReference>
<organism evidence="2 3">
    <name type="scientific">Rhizoctonia solani</name>
    <dbReference type="NCBI Taxonomy" id="456999"/>
    <lineage>
        <taxon>Eukaryota</taxon>
        <taxon>Fungi</taxon>
        <taxon>Dikarya</taxon>
        <taxon>Basidiomycota</taxon>
        <taxon>Agaricomycotina</taxon>
        <taxon>Agaricomycetes</taxon>
        <taxon>Cantharellales</taxon>
        <taxon>Ceratobasidiaceae</taxon>
        <taxon>Rhizoctonia</taxon>
    </lineage>
</organism>
<dbReference type="EMBL" id="CAJMWS010000002">
    <property type="protein sequence ID" value="CAE6335236.1"/>
    <property type="molecule type" value="Genomic_DNA"/>
</dbReference>
<evidence type="ECO:0000256" key="1">
    <source>
        <dbReference type="SAM" id="MobiDB-lite"/>
    </source>
</evidence>
<feature type="compositionally biased region" description="Low complexity" evidence="1">
    <location>
        <begin position="344"/>
        <end position="357"/>
    </location>
</feature>
<dbReference type="AlphaFoldDB" id="A0A8H2ZWJ2"/>
<feature type="region of interest" description="Disordered" evidence="1">
    <location>
        <begin position="342"/>
        <end position="385"/>
    </location>
</feature>
<evidence type="ECO:0008006" key="4">
    <source>
        <dbReference type="Google" id="ProtNLM"/>
    </source>
</evidence>
<dbReference type="PANTHER" id="PTHR38134:SF2">
    <property type="entry name" value="GALACTOKINASE"/>
    <property type="match status" value="1"/>
</dbReference>